<name>A0A4E9E351_GIBZA</name>
<reference evidence="2" key="1">
    <citation type="submission" date="2019-04" db="EMBL/GenBank/DDBJ databases">
        <authorList>
            <person name="Melise S."/>
            <person name="Noan J."/>
            <person name="Okalmin O."/>
        </authorList>
    </citation>
    <scope>NUCLEOTIDE SEQUENCE</scope>
    <source>
        <strain evidence="2">FN9</strain>
    </source>
</reference>
<reference evidence="1" key="2">
    <citation type="submission" date="2021-03" db="EMBL/GenBank/DDBJ databases">
        <authorList>
            <person name="Alouane T."/>
            <person name="Langin T."/>
            <person name="Bonhomme L."/>
        </authorList>
    </citation>
    <scope>NUCLEOTIDE SEQUENCE</scope>
    <source>
        <strain evidence="1">MDC_Fg202</strain>
    </source>
</reference>
<gene>
    <name evidence="2" type="ORF">FUG_LOCUS318409</name>
    <name evidence="1" type="ORF">MDCFG202_LOCUS449365</name>
</gene>
<dbReference type="AlphaFoldDB" id="A0A4E9E351"/>
<dbReference type="Proteomes" id="UP000746612">
    <property type="component" value="Unassembled WGS sequence"/>
</dbReference>
<dbReference type="EMBL" id="CAAKMV010000135">
    <property type="protein sequence ID" value="VIO58736.1"/>
    <property type="molecule type" value="Genomic_DNA"/>
</dbReference>
<organism evidence="2">
    <name type="scientific">Gibberella zeae</name>
    <name type="common">Wheat head blight fungus</name>
    <name type="synonym">Fusarium graminearum</name>
    <dbReference type="NCBI Taxonomy" id="5518"/>
    <lineage>
        <taxon>Eukaryota</taxon>
        <taxon>Fungi</taxon>
        <taxon>Dikarya</taxon>
        <taxon>Ascomycota</taxon>
        <taxon>Pezizomycotina</taxon>
        <taxon>Sordariomycetes</taxon>
        <taxon>Hypocreomycetidae</taxon>
        <taxon>Hypocreales</taxon>
        <taxon>Nectriaceae</taxon>
        <taxon>Fusarium</taxon>
    </lineage>
</organism>
<evidence type="ECO:0000313" key="1">
    <source>
        <dbReference type="EMBL" id="CAG1999163.1"/>
    </source>
</evidence>
<sequence>MPEAPMADSTEGRFRSKQNSEGWAFYVKQIEFHADHRSMESKKTKPDSLLHVYFGLFFSSD</sequence>
<dbReference type="EMBL" id="CAJPIJ010000163">
    <property type="protein sequence ID" value="CAG1999163.1"/>
    <property type="molecule type" value="Genomic_DNA"/>
</dbReference>
<evidence type="ECO:0000313" key="2">
    <source>
        <dbReference type="EMBL" id="VIO58736.1"/>
    </source>
</evidence>
<protein>
    <submittedName>
        <fullName evidence="2">Uncharacterized protein</fullName>
    </submittedName>
</protein>
<proteinExistence type="predicted"/>
<accession>A0A4E9E351</accession>